<dbReference type="AlphaFoldDB" id="V4HNQ2"/>
<dbReference type="Pfam" id="PF04229">
    <property type="entry name" value="GrpB"/>
    <property type="match status" value="1"/>
</dbReference>
<proteinExistence type="predicted"/>
<name>V4HNQ2_PSEL2</name>
<dbReference type="SUPFAM" id="SSF81301">
    <property type="entry name" value="Nucleotidyltransferase"/>
    <property type="match status" value="1"/>
</dbReference>
<reference evidence="1 2" key="1">
    <citation type="submission" date="2013-07" db="EMBL/GenBank/DDBJ databases">
        <title>Draft genome sequence of Pseudoalteromonas luteoviolacea 2ta16.</title>
        <authorList>
            <person name="Allen E.E."/>
            <person name="Azam F."/>
            <person name="Podell S."/>
        </authorList>
    </citation>
    <scope>NUCLEOTIDE SEQUENCE [LARGE SCALE GENOMIC DNA]</scope>
    <source>
        <strain evidence="1 2">2ta16</strain>
    </source>
</reference>
<gene>
    <name evidence="1" type="ORF">PL2TA16_04238</name>
</gene>
<dbReference type="InterPro" id="IPR043519">
    <property type="entry name" value="NT_sf"/>
</dbReference>
<dbReference type="PANTHER" id="PTHR34822:SF1">
    <property type="entry name" value="GRPB FAMILY PROTEIN"/>
    <property type="match status" value="1"/>
</dbReference>
<dbReference type="Proteomes" id="UP000017820">
    <property type="component" value="Unassembled WGS sequence"/>
</dbReference>
<dbReference type="RefSeq" id="WP_023400061.1">
    <property type="nucleotide sequence ID" value="NZ_AUSV01000051.1"/>
</dbReference>
<evidence type="ECO:0000313" key="1">
    <source>
        <dbReference type="EMBL" id="ESP92430.1"/>
    </source>
</evidence>
<accession>V4HNQ2</accession>
<dbReference type="GeneID" id="29923073"/>
<evidence type="ECO:0000313" key="2">
    <source>
        <dbReference type="Proteomes" id="UP000017820"/>
    </source>
</evidence>
<comment type="caution">
    <text evidence="1">The sequence shown here is derived from an EMBL/GenBank/DDBJ whole genome shotgun (WGS) entry which is preliminary data.</text>
</comment>
<dbReference type="EMBL" id="AUSV01000051">
    <property type="protein sequence ID" value="ESP92430.1"/>
    <property type="molecule type" value="Genomic_DNA"/>
</dbReference>
<evidence type="ECO:0008006" key="3">
    <source>
        <dbReference type="Google" id="ProtNLM"/>
    </source>
</evidence>
<dbReference type="InterPro" id="IPR007344">
    <property type="entry name" value="GrpB/CoaE"/>
</dbReference>
<dbReference type="PANTHER" id="PTHR34822">
    <property type="entry name" value="GRPB DOMAIN PROTEIN (AFU_ORTHOLOGUE AFUA_1G01530)"/>
    <property type="match status" value="1"/>
</dbReference>
<dbReference type="Gene3D" id="3.30.460.10">
    <property type="entry name" value="Beta Polymerase, domain 2"/>
    <property type="match status" value="1"/>
</dbReference>
<organism evidence="1 2">
    <name type="scientific">Pseudoalteromonas luteoviolacea (strain 2ta16)</name>
    <dbReference type="NCBI Taxonomy" id="1353533"/>
    <lineage>
        <taxon>Bacteria</taxon>
        <taxon>Pseudomonadati</taxon>
        <taxon>Pseudomonadota</taxon>
        <taxon>Gammaproteobacteria</taxon>
        <taxon>Alteromonadales</taxon>
        <taxon>Pseudoalteromonadaceae</taxon>
        <taxon>Pseudoalteromonas</taxon>
    </lineage>
</organism>
<protein>
    <recommendedName>
        <fullName evidence="3">GrpB family protein</fullName>
    </recommendedName>
</protein>
<dbReference type="PATRIC" id="fig|1353533.3.peg.3190"/>
<sequence>MKIELFDYDPTWPDKFELERKRLHSVLAPWLFGSIEHVGSTAISDMIAKPIIDIMVGVKSLNGSRGAIEALCRHGYCYYPYKPEQMHWFCTPSPTFRTHHVHLIPYRNALWFERLNFRDKLRGNQELADQYAQLKLSLVQKKRDDREAYTREKWLFIQNVLEL</sequence>